<dbReference type="GO" id="GO:0016757">
    <property type="term" value="F:glycosyltransferase activity"/>
    <property type="evidence" value="ECO:0007669"/>
    <property type="project" value="InterPro"/>
</dbReference>
<dbReference type="OrthoDB" id="9811239at2"/>
<dbReference type="InterPro" id="IPR001296">
    <property type="entry name" value="Glyco_trans_1"/>
</dbReference>
<dbReference type="PROSITE" id="PS50007">
    <property type="entry name" value="PIPLC_X_DOMAIN"/>
    <property type="match status" value="1"/>
</dbReference>
<dbReference type="AlphaFoldDB" id="A0A4U1CB04"/>
<dbReference type="InterPro" id="IPR028098">
    <property type="entry name" value="Glyco_trans_4-like_N"/>
</dbReference>
<dbReference type="Proteomes" id="UP000307244">
    <property type="component" value="Unassembled WGS sequence"/>
</dbReference>
<accession>A0A4U1CB04</accession>
<evidence type="ECO:0000313" key="3">
    <source>
        <dbReference type="EMBL" id="TKC03703.1"/>
    </source>
</evidence>
<dbReference type="Gene3D" id="3.40.50.2000">
    <property type="entry name" value="Glycogen Phosphorylase B"/>
    <property type="match status" value="2"/>
</dbReference>
<evidence type="ECO:0000259" key="1">
    <source>
        <dbReference type="Pfam" id="PF00534"/>
    </source>
</evidence>
<keyword evidence="3" id="KW-0808">Transferase</keyword>
<protein>
    <submittedName>
        <fullName evidence="3">Glycosyltransferase family 4 protein</fullName>
    </submittedName>
</protein>
<dbReference type="PANTHER" id="PTHR12526">
    <property type="entry name" value="GLYCOSYLTRANSFERASE"/>
    <property type="match status" value="1"/>
</dbReference>
<dbReference type="SUPFAM" id="SSF53756">
    <property type="entry name" value="UDP-Glycosyltransferase/glycogen phosphorylase"/>
    <property type="match status" value="1"/>
</dbReference>
<dbReference type="PANTHER" id="PTHR12526:SF630">
    <property type="entry name" value="GLYCOSYLTRANSFERASE"/>
    <property type="match status" value="1"/>
</dbReference>
<dbReference type="EMBL" id="SWBQ01000007">
    <property type="protein sequence ID" value="TKC03703.1"/>
    <property type="molecule type" value="Genomic_DNA"/>
</dbReference>
<keyword evidence="4" id="KW-1185">Reference proteome</keyword>
<evidence type="ECO:0000313" key="4">
    <source>
        <dbReference type="Proteomes" id="UP000307244"/>
    </source>
</evidence>
<sequence>MPGLKLVFVIYTLQKGGAERVLSTLSNSFSERAYDVVIICMNDAAQGYPLSENIRVVSLLNRKRNEHLFRRIKYGIITCLRMVKILMKEKPHCVISFMTSANLWTGITCNLLNIPYIVSERTTPNHTINRFNYFLKWLSYVIYRKSKAIVIPAKGIEDCLKRNEAFSHLNNYNIIKNPVYVFKSSSHKIVHHRKFILAVGRLSYEKGFDRLIEAFSKVRIKNIDLVIVGQGIEKQNLEYQIHKLRLDDRIILAGAKDDLQHYYNQAELFVLPSRNEGYPNALIEAMSAGCACVAMDCEFGPSEIIEHGINGILVENGNINMLTKSIFNILFNVGLKHRLGDNARAINKTNSLDVISDMWEELILAK</sequence>
<gene>
    <name evidence="3" type="ORF">FA047_19265</name>
</gene>
<reference evidence="3 4" key="1">
    <citation type="submission" date="2019-04" db="EMBL/GenBank/DDBJ databases">
        <title>Pedobacter sp. RP-3-15 sp. nov., isolated from Arctic soil.</title>
        <authorList>
            <person name="Dahal R.H."/>
            <person name="Kim D.-U."/>
        </authorList>
    </citation>
    <scope>NUCLEOTIDE SEQUENCE [LARGE SCALE GENOMIC DNA]</scope>
    <source>
        <strain evidence="3 4">RP-3-15</strain>
    </source>
</reference>
<dbReference type="Pfam" id="PF13439">
    <property type="entry name" value="Glyco_transf_4"/>
    <property type="match status" value="1"/>
</dbReference>
<comment type="caution">
    <text evidence="3">The sequence shown here is derived from an EMBL/GenBank/DDBJ whole genome shotgun (WGS) entry which is preliminary data.</text>
</comment>
<name>A0A4U1CB04_9SPHI</name>
<evidence type="ECO:0000259" key="2">
    <source>
        <dbReference type="Pfam" id="PF13439"/>
    </source>
</evidence>
<proteinExistence type="predicted"/>
<feature type="domain" description="Glycosyl transferase family 1" evidence="1">
    <location>
        <begin position="186"/>
        <end position="344"/>
    </location>
</feature>
<feature type="domain" description="Glycosyltransferase subfamily 4-like N-terminal" evidence="2">
    <location>
        <begin position="16"/>
        <end position="162"/>
    </location>
</feature>
<dbReference type="RefSeq" id="WP_136837727.1">
    <property type="nucleotide sequence ID" value="NZ_SWBQ01000007.1"/>
</dbReference>
<dbReference type="Pfam" id="PF00534">
    <property type="entry name" value="Glycos_transf_1"/>
    <property type="match status" value="1"/>
</dbReference>
<organism evidence="3 4">
    <name type="scientific">Pedobacter frigoris</name>
    <dbReference type="NCBI Taxonomy" id="2571272"/>
    <lineage>
        <taxon>Bacteria</taxon>
        <taxon>Pseudomonadati</taxon>
        <taxon>Bacteroidota</taxon>
        <taxon>Sphingobacteriia</taxon>
        <taxon>Sphingobacteriales</taxon>
        <taxon>Sphingobacteriaceae</taxon>
        <taxon>Pedobacter</taxon>
    </lineage>
</organism>